<keyword evidence="4" id="KW-1185">Reference proteome</keyword>
<dbReference type="InterPro" id="IPR002876">
    <property type="entry name" value="Transcrip_reg_TACO1-like"/>
</dbReference>
<feature type="domain" description="TACO1/YebC-like second and third" evidence="2">
    <location>
        <begin position="52"/>
        <end position="87"/>
    </location>
</feature>
<dbReference type="InterPro" id="IPR017856">
    <property type="entry name" value="Integrase-like_N"/>
</dbReference>
<dbReference type="Gene3D" id="3.30.70.980">
    <property type="match status" value="1"/>
</dbReference>
<evidence type="ECO:0000313" key="3">
    <source>
        <dbReference type="EMBL" id="KIJ44357.1"/>
    </source>
</evidence>
<dbReference type="SUPFAM" id="SSF75625">
    <property type="entry name" value="YebC-like"/>
    <property type="match status" value="1"/>
</dbReference>
<protein>
    <recommendedName>
        <fullName evidence="2">TACO1/YebC-like second and third domain-containing protein</fullName>
    </recommendedName>
</protein>
<dbReference type="InterPro" id="IPR029072">
    <property type="entry name" value="YebC-like"/>
</dbReference>
<name>A0A0C9VQ31_SPHS4</name>
<feature type="non-terminal residue" evidence="3">
    <location>
        <position position="114"/>
    </location>
</feature>
<proteinExistence type="inferred from homology"/>
<dbReference type="HOGENOM" id="CLU_2127087_0_0_1"/>
<accession>A0A0C9VQ31</accession>
<dbReference type="EMBL" id="KN837118">
    <property type="protein sequence ID" value="KIJ44357.1"/>
    <property type="molecule type" value="Genomic_DNA"/>
</dbReference>
<dbReference type="Proteomes" id="UP000054279">
    <property type="component" value="Unassembled WGS sequence"/>
</dbReference>
<evidence type="ECO:0000256" key="1">
    <source>
        <dbReference type="ARBA" id="ARBA00008724"/>
    </source>
</evidence>
<dbReference type="GO" id="GO:0005739">
    <property type="term" value="C:mitochondrion"/>
    <property type="evidence" value="ECO:0007669"/>
    <property type="project" value="TreeGrafter"/>
</dbReference>
<dbReference type="AlphaFoldDB" id="A0A0C9VQ31"/>
<sequence length="114" mass="12048">LSLDGDSADPARNSALANAIARAKANDVPKANIQAALEQAMNSKGGGSALLEYEALFGGKVGMIIECLSDNSNRTVRELKAICKKHEYVPSCIRLDLLSYVEAQGTDGSCIIHV</sequence>
<dbReference type="InterPro" id="IPR048300">
    <property type="entry name" value="TACO1_YebC-like_2nd/3rd_dom"/>
</dbReference>
<organism evidence="3 4">
    <name type="scientific">Sphaerobolus stellatus (strain SS14)</name>
    <dbReference type="NCBI Taxonomy" id="990650"/>
    <lineage>
        <taxon>Eukaryota</taxon>
        <taxon>Fungi</taxon>
        <taxon>Dikarya</taxon>
        <taxon>Basidiomycota</taxon>
        <taxon>Agaricomycotina</taxon>
        <taxon>Agaricomycetes</taxon>
        <taxon>Phallomycetidae</taxon>
        <taxon>Geastrales</taxon>
        <taxon>Sphaerobolaceae</taxon>
        <taxon>Sphaerobolus</taxon>
    </lineage>
</organism>
<evidence type="ECO:0000259" key="2">
    <source>
        <dbReference type="Pfam" id="PF01709"/>
    </source>
</evidence>
<dbReference type="Gene3D" id="1.10.10.200">
    <property type="match status" value="1"/>
</dbReference>
<comment type="similarity">
    <text evidence="1">Belongs to the TACO1 family.</text>
</comment>
<dbReference type="PANTHER" id="PTHR12532">
    <property type="entry name" value="TRANSLATIONAL ACTIVATOR OF CYTOCHROME C OXIDASE 1"/>
    <property type="match status" value="1"/>
</dbReference>
<dbReference type="Pfam" id="PF01709">
    <property type="entry name" value="Transcrip_reg"/>
    <property type="match status" value="1"/>
</dbReference>
<reference evidence="3 4" key="1">
    <citation type="submission" date="2014-06" db="EMBL/GenBank/DDBJ databases">
        <title>Evolutionary Origins and Diversification of the Mycorrhizal Mutualists.</title>
        <authorList>
            <consortium name="DOE Joint Genome Institute"/>
            <consortium name="Mycorrhizal Genomics Consortium"/>
            <person name="Kohler A."/>
            <person name="Kuo A."/>
            <person name="Nagy L.G."/>
            <person name="Floudas D."/>
            <person name="Copeland A."/>
            <person name="Barry K.W."/>
            <person name="Cichocki N."/>
            <person name="Veneault-Fourrey C."/>
            <person name="LaButti K."/>
            <person name="Lindquist E.A."/>
            <person name="Lipzen A."/>
            <person name="Lundell T."/>
            <person name="Morin E."/>
            <person name="Murat C."/>
            <person name="Riley R."/>
            <person name="Ohm R."/>
            <person name="Sun H."/>
            <person name="Tunlid A."/>
            <person name="Henrissat B."/>
            <person name="Grigoriev I.V."/>
            <person name="Hibbett D.S."/>
            <person name="Martin F."/>
        </authorList>
    </citation>
    <scope>NUCLEOTIDE SEQUENCE [LARGE SCALE GENOMIC DNA]</scope>
    <source>
        <strain evidence="3 4">SS14</strain>
    </source>
</reference>
<dbReference type="OrthoDB" id="2017544at2759"/>
<evidence type="ECO:0000313" key="4">
    <source>
        <dbReference type="Proteomes" id="UP000054279"/>
    </source>
</evidence>
<dbReference type="InterPro" id="IPR026564">
    <property type="entry name" value="Transcrip_reg_TACO1-like_dom3"/>
</dbReference>
<gene>
    <name evidence="3" type="ORF">M422DRAFT_252360</name>
</gene>
<dbReference type="PANTHER" id="PTHR12532:SF0">
    <property type="entry name" value="TRANSLATIONAL ACTIVATOR OF CYTOCHROME C OXIDASE 1"/>
    <property type="match status" value="1"/>
</dbReference>
<feature type="non-terminal residue" evidence="3">
    <location>
        <position position="1"/>
    </location>
</feature>